<protein>
    <submittedName>
        <fullName evidence="1">Uncharacterized protein</fullName>
    </submittedName>
</protein>
<keyword evidence="2" id="KW-1185">Reference proteome</keyword>
<comment type="caution">
    <text evidence="1">The sequence shown here is derived from an EMBL/GenBank/DDBJ whole genome shotgun (WGS) entry which is preliminary data.</text>
</comment>
<gene>
    <name evidence="1" type="ORF">G7Y89_g3736</name>
</gene>
<dbReference type="Proteomes" id="UP000566819">
    <property type="component" value="Unassembled WGS sequence"/>
</dbReference>
<sequence length="214" mass="23904">MANPIQFYGKAFRKLRTVTAKPLPREVSPSRPCLDNSDSEFDCGEAIYQETKIQDKPKLDESPRKTRLGDIDEQQADFWIATSTPSSPTRSSVAKPASFAEHSIPSGSFSPEEEIKDLKVIAKMMDLKIQLLKKKINAAEMEKQVRGLIGGLNQAGAQSGTEVITTALANAKDFAKSLEEKSEVGGQMYLEAYEMVIEKELRDLKEYRLMLRKS</sequence>
<name>A0A8H4RQS5_9HELO</name>
<evidence type="ECO:0000313" key="1">
    <source>
        <dbReference type="EMBL" id="KAF4634370.1"/>
    </source>
</evidence>
<proteinExistence type="predicted"/>
<organism evidence="1 2">
    <name type="scientific">Cudoniella acicularis</name>
    <dbReference type="NCBI Taxonomy" id="354080"/>
    <lineage>
        <taxon>Eukaryota</taxon>
        <taxon>Fungi</taxon>
        <taxon>Dikarya</taxon>
        <taxon>Ascomycota</taxon>
        <taxon>Pezizomycotina</taxon>
        <taxon>Leotiomycetes</taxon>
        <taxon>Helotiales</taxon>
        <taxon>Tricladiaceae</taxon>
        <taxon>Cudoniella</taxon>
    </lineage>
</organism>
<accession>A0A8H4RQS5</accession>
<evidence type="ECO:0000313" key="2">
    <source>
        <dbReference type="Proteomes" id="UP000566819"/>
    </source>
</evidence>
<reference evidence="1 2" key="1">
    <citation type="submission" date="2020-03" db="EMBL/GenBank/DDBJ databases">
        <title>Draft Genome Sequence of Cudoniella acicularis.</title>
        <authorList>
            <person name="Buettner E."/>
            <person name="Kellner H."/>
        </authorList>
    </citation>
    <scope>NUCLEOTIDE SEQUENCE [LARGE SCALE GENOMIC DNA]</scope>
    <source>
        <strain evidence="1 2">DSM 108380</strain>
    </source>
</reference>
<dbReference type="AlphaFoldDB" id="A0A8H4RQS5"/>
<dbReference type="EMBL" id="JAAMPI010000189">
    <property type="protein sequence ID" value="KAF4634370.1"/>
    <property type="molecule type" value="Genomic_DNA"/>
</dbReference>